<feature type="domain" description="EamA" evidence="7">
    <location>
        <begin position="15"/>
        <end position="140"/>
    </location>
</feature>
<comment type="subcellular location">
    <subcellularLocation>
        <location evidence="1">Membrane</location>
        <topology evidence="1">Multi-pass membrane protein</topology>
    </subcellularLocation>
</comment>
<protein>
    <submittedName>
        <fullName evidence="8">Permease of the drug/metabolite transporter (DMT) superfamily</fullName>
    </submittedName>
</protein>
<evidence type="ECO:0000256" key="4">
    <source>
        <dbReference type="ARBA" id="ARBA00022989"/>
    </source>
</evidence>
<feature type="transmembrane region" description="Helical" evidence="6">
    <location>
        <begin position="155"/>
        <end position="174"/>
    </location>
</feature>
<reference evidence="8 9" key="1">
    <citation type="submission" date="2016-10" db="EMBL/GenBank/DDBJ databases">
        <authorList>
            <person name="de Groot N.N."/>
        </authorList>
    </citation>
    <scope>NUCLEOTIDE SEQUENCE [LARGE SCALE GENOMIC DNA]</scope>
    <source>
        <strain evidence="8 9">DSM 21668</strain>
    </source>
</reference>
<gene>
    <name evidence="8" type="ORF">SAMN04488090_1004</name>
</gene>
<dbReference type="Proteomes" id="UP000198901">
    <property type="component" value="Unassembled WGS sequence"/>
</dbReference>
<dbReference type="InterPro" id="IPR050638">
    <property type="entry name" value="AA-Vitamin_Transporters"/>
</dbReference>
<name>A0A1G9KGC1_9BACT</name>
<evidence type="ECO:0000256" key="3">
    <source>
        <dbReference type="ARBA" id="ARBA00022692"/>
    </source>
</evidence>
<feature type="transmembrane region" description="Helical" evidence="6">
    <location>
        <begin position="278"/>
        <end position="296"/>
    </location>
</feature>
<dbReference type="Pfam" id="PF00892">
    <property type="entry name" value="EamA"/>
    <property type="match status" value="2"/>
</dbReference>
<evidence type="ECO:0000259" key="7">
    <source>
        <dbReference type="Pfam" id="PF00892"/>
    </source>
</evidence>
<dbReference type="InterPro" id="IPR037185">
    <property type="entry name" value="EmrE-like"/>
</dbReference>
<evidence type="ECO:0000313" key="9">
    <source>
        <dbReference type="Proteomes" id="UP000198901"/>
    </source>
</evidence>
<feature type="transmembrane region" description="Helical" evidence="6">
    <location>
        <begin position="69"/>
        <end position="92"/>
    </location>
</feature>
<dbReference type="InterPro" id="IPR000620">
    <property type="entry name" value="EamA_dom"/>
</dbReference>
<evidence type="ECO:0000256" key="6">
    <source>
        <dbReference type="SAM" id="Phobius"/>
    </source>
</evidence>
<proteinExistence type="inferred from homology"/>
<organism evidence="8 9">
    <name type="scientific">Siphonobacter aquaeclarae</name>
    <dbReference type="NCBI Taxonomy" id="563176"/>
    <lineage>
        <taxon>Bacteria</taxon>
        <taxon>Pseudomonadati</taxon>
        <taxon>Bacteroidota</taxon>
        <taxon>Cytophagia</taxon>
        <taxon>Cytophagales</taxon>
        <taxon>Cytophagaceae</taxon>
        <taxon>Siphonobacter</taxon>
    </lineage>
</organism>
<dbReference type="EMBL" id="FNGS01000002">
    <property type="protein sequence ID" value="SDL48636.1"/>
    <property type="molecule type" value="Genomic_DNA"/>
</dbReference>
<comment type="similarity">
    <text evidence="2">Belongs to the EamA transporter family.</text>
</comment>
<dbReference type="GO" id="GO:0016020">
    <property type="term" value="C:membrane"/>
    <property type="evidence" value="ECO:0007669"/>
    <property type="project" value="UniProtKB-SubCell"/>
</dbReference>
<dbReference type="AlphaFoldDB" id="A0A1G9KGC1"/>
<evidence type="ECO:0000256" key="2">
    <source>
        <dbReference type="ARBA" id="ARBA00007362"/>
    </source>
</evidence>
<dbReference type="SUPFAM" id="SSF103481">
    <property type="entry name" value="Multidrug resistance efflux transporter EmrE"/>
    <property type="match status" value="2"/>
</dbReference>
<evidence type="ECO:0000256" key="1">
    <source>
        <dbReference type="ARBA" id="ARBA00004141"/>
    </source>
</evidence>
<keyword evidence="3 6" id="KW-0812">Transmembrane</keyword>
<feature type="transmembrane region" description="Helical" evidence="6">
    <location>
        <begin position="124"/>
        <end position="143"/>
    </location>
</feature>
<dbReference type="OrthoDB" id="9812547at2"/>
<keyword evidence="4 6" id="KW-1133">Transmembrane helix</keyword>
<dbReference type="PANTHER" id="PTHR32322">
    <property type="entry name" value="INNER MEMBRANE TRANSPORTER"/>
    <property type="match status" value="1"/>
</dbReference>
<keyword evidence="5 6" id="KW-0472">Membrane</keyword>
<feature type="transmembrane region" description="Helical" evidence="6">
    <location>
        <begin position="37"/>
        <end position="57"/>
    </location>
</feature>
<feature type="transmembrane region" description="Helical" evidence="6">
    <location>
        <begin position="226"/>
        <end position="245"/>
    </location>
</feature>
<evidence type="ECO:0000313" key="8">
    <source>
        <dbReference type="EMBL" id="SDL48636.1"/>
    </source>
</evidence>
<dbReference type="STRING" id="563176.SAMN04488090_1004"/>
<feature type="transmembrane region" description="Helical" evidence="6">
    <location>
        <begin position="12"/>
        <end position="31"/>
    </location>
</feature>
<feature type="transmembrane region" description="Helical" evidence="6">
    <location>
        <begin position="186"/>
        <end position="206"/>
    </location>
</feature>
<feature type="transmembrane region" description="Helical" evidence="6">
    <location>
        <begin position="252"/>
        <end position="272"/>
    </location>
</feature>
<feature type="transmembrane region" description="Helical" evidence="6">
    <location>
        <begin position="98"/>
        <end position="117"/>
    </location>
</feature>
<accession>A0A1G9KGC1</accession>
<sequence length="311" mass="33871">MSRTSSFQIWSGLLYLYLAWGSTYLAIHYLVETVPPLLASGFRNLSAGMIMLAWARFREPQVWPDRRSWLISTWIGILLLGVGNGGVSIAVAWVPTGYAALIVAAVPIWLVLLQWLWLGIRPSAMVLGGVLTGVLGVGLLLDFEAFSLEGASANFTWGILALLLATFCWSLGMVTAQRSPVPYSAAYISAMQMLGGGMATLLVSGLTGEWLRFDPGKMNLVTFQSYAYLLIIGSLGGFTVFSWLAQKTTPTLLATYNYVNPLVALLLGYIFVGEQLSFKVVLAAVIIIAAVVLITVGQRRQKRISREEQPA</sequence>
<dbReference type="RefSeq" id="WP_093198610.1">
    <property type="nucleotide sequence ID" value="NZ_FNGS01000002.1"/>
</dbReference>
<feature type="domain" description="EamA" evidence="7">
    <location>
        <begin position="156"/>
        <end position="295"/>
    </location>
</feature>
<dbReference type="PANTHER" id="PTHR32322:SF2">
    <property type="entry name" value="EAMA DOMAIN-CONTAINING PROTEIN"/>
    <property type="match status" value="1"/>
</dbReference>
<evidence type="ECO:0000256" key="5">
    <source>
        <dbReference type="ARBA" id="ARBA00023136"/>
    </source>
</evidence>
<keyword evidence="9" id="KW-1185">Reference proteome</keyword>